<evidence type="ECO:0000256" key="17">
    <source>
        <dbReference type="ARBA" id="ARBA00047804"/>
    </source>
</evidence>
<comment type="function">
    <text evidence="18">Required to facilitate the formation of correct disulfide bonds in some periplasmic proteins and for the assembly of the periplasmic c-type cytochromes. Acts by transferring electrons from cytoplasmic thioredoxin to the periplasm. This transfer involves a cascade of disulfide bond formation and reduction steps.</text>
</comment>
<dbReference type="PROSITE" id="PS51352">
    <property type="entry name" value="THIOREDOXIN_2"/>
    <property type="match status" value="1"/>
</dbReference>
<proteinExistence type="inferred from homology"/>
<evidence type="ECO:0000256" key="12">
    <source>
        <dbReference type="ARBA" id="ARBA00023027"/>
    </source>
</evidence>
<evidence type="ECO:0000256" key="18">
    <source>
        <dbReference type="HAMAP-Rule" id="MF_00399"/>
    </source>
</evidence>
<evidence type="ECO:0000256" key="11">
    <source>
        <dbReference type="ARBA" id="ARBA00023002"/>
    </source>
</evidence>
<evidence type="ECO:0000256" key="16">
    <source>
        <dbReference type="ARBA" id="ARBA00047388"/>
    </source>
</evidence>
<keyword evidence="5 18" id="KW-0997">Cell inner membrane</keyword>
<dbReference type="InterPro" id="IPR028250">
    <property type="entry name" value="DsbDN"/>
</dbReference>
<keyword evidence="7 18" id="KW-0732">Signal</keyword>
<dbReference type="Pfam" id="PF11412">
    <property type="entry name" value="DsbD_N"/>
    <property type="match status" value="1"/>
</dbReference>
<evidence type="ECO:0000256" key="14">
    <source>
        <dbReference type="ARBA" id="ARBA00023157"/>
    </source>
</evidence>
<dbReference type="InterPro" id="IPR017937">
    <property type="entry name" value="Thioredoxin_CS"/>
</dbReference>
<feature type="transmembrane region" description="Helical" evidence="18">
    <location>
        <begin position="322"/>
        <end position="352"/>
    </location>
</feature>
<evidence type="ECO:0000256" key="13">
    <source>
        <dbReference type="ARBA" id="ARBA00023136"/>
    </source>
</evidence>
<dbReference type="InterPro" id="IPR035671">
    <property type="entry name" value="DsbD_gamma"/>
</dbReference>
<dbReference type="Pfam" id="PF13899">
    <property type="entry name" value="Thioredoxin_7"/>
    <property type="match status" value="1"/>
</dbReference>
<dbReference type="CDD" id="cd02953">
    <property type="entry name" value="DsbDgamma"/>
    <property type="match status" value="1"/>
</dbReference>
<evidence type="ECO:0000256" key="9">
    <source>
        <dbReference type="ARBA" id="ARBA00022982"/>
    </source>
</evidence>
<dbReference type="HAMAP" id="MF_00399">
    <property type="entry name" value="DbsD"/>
    <property type="match status" value="1"/>
</dbReference>
<dbReference type="SUPFAM" id="SSF74863">
    <property type="entry name" value="Thiol:disulfide interchange protein DsbD, N-terminal domain (DsbD-alpha)"/>
    <property type="match status" value="1"/>
</dbReference>
<comment type="catalytic activity">
    <reaction evidence="16 18">
        <text>[protein]-dithiol + NAD(+) = [protein]-disulfide + NADH + H(+)</text>
        <dbReference type="Rhea" id="RHEA:18749"/>
        <dbReference type="Rhea" id="RHEA-COMP:10593"/>
        <dbReference type="Rhea" id="RHEA-COMP:10594"/>
        <dbReference type="ChEBI" id="CHEBI:15378"/>
        <dbReference type="ChEBI" id="CHEBI:29950"/>
        <dbReference type="ChEBI" id="CHEBI:50058"/>
        <dbReference type="ChEBI" id="CHEBI:57540"/>
        <dbReference type="ChEBI" id="CHEBI:57945"/>
        <dbReference type="EC" id="1.8.1.8"/>
    </reaction>
</comment>
<dbReference type="SUPFAM" id="SSF52833">
    <property type="entry name" value="Thioredoxin-like"/>
    <property type="match status" value="1"/>
</dbReference>
<feature type="transmembrane region" description="Helical" evidence="18">
    <location>
        <begin position="358"/>
        <end position="387"/>
    </location>
</feature>
<dbReference type="PROSITE" id="PS00194">
    <property type="entry name" value="THIOREDOXIN_1"/>
    <property type="match status" value="1"/>
</dbReference>
<dbReference type="GO" id="GO:0009055">
    <property type="term" value="F:electron transfer activity"/>
    <property type="evidence" value="ECO:0007669"/>
    <property type="project" value="UniProtKB-UniRule"/>
</dbReference>
<feature type="disulfide bond" description="Redox-active" evidence="18">
    <location>
        <begin position="218"/>
        <end position="340"/>
    </location>
</feature>
<evidence type="ECO:0000256" key="2">
    <source>
        <dbReference type="ARBA" id="ARBA00007241"/>
    </source>
</evidence>
<feature type="disulfide bond" description="Redox-active" evidence="18">
    <location>
        <begin position="138"/>
        <end position="144"/>
    </location>
</feature>
<evidence type="ECO:0000259" key="19">
    <source>
        <dbReference type="PROSITE" id="PS51352"/>
    </source>
</evidence>
<evidence type="ECO:0000256" key="7">
    <source>
        <dbReference type="ARBA" id="ARBA00022729"/>
    </source>
</evidence>
<keyword evidence="10 18" id="KW-1133">Transmembrane helix</keyword>
<dbReference type="PANTHER" id="PTHR32234">
    <property type="entry name" value="THIOL:DISULFIDE INTERCHANGE PROTEIN DSBD"/>
    <property type="match status" value="1"/>
</dbReference>
<feature type="signal peptide" evidence="18">
    <location>
        <begin position="1"/>
        <end position="17"/>
    </location>
</feature>
<dbReference type="InterPro" id="IPR036249">
    <property type="entry name" value="Thioredoxin-like_sf"/>
</dbReference>
<keyword evidence="14 18" id="KW-1015">Disulfide bond</keyword>
<gene>
    <name evidence="18 20" type="primary">dsbD</name>
    <name evidence="20" type="ORF">NITFAB_0437</name>
</gene>
<keyword evidence="11 18" id="KW-0560">Oxidoreductase</keyword>
<feature type="transmembrane region" description="Helical" evidence="18">
    <location>
        <begin position="243"/>
        <end position="267"/>
    </location>
</feature>
<dbReference type="EC" id="1.8.1.8" evidence="18"/>
<dbReference type="Gene3D" id="3.40.30.10">
    <property type="entry name" value="Glutaredoxin"/>
    <property type="match status" value="1"/>
</dbReference>
<evidence type="ECO:0000256" key="3">
    <source>
        <dbReference type="ARBA" id="ARBA00022448"/>
    </source>
</evidence>
<keyword evidence="12 18" id="KW-0520">NAD</keyword>
<feature type="chain" id="PRO_5016185852" description="Thiol:disulfide interchange protein DsbD" evidence="18">
    <location>
        <begin position="18"/>
        <end position="614"/>
    </location>
</feature>
<dbReference type="GO" id="GO:0017004">
    <property type="term" value="P:cytochrome complex assembly"/>
    <property type="evidence" value="ECO:0007669"/>
    <property type="project" value="UniProtKB-UniRule"/>
</dbReference>
<name>A0A2X0QTB1_9PROT</name>
<dbReference type="NCBIfam" id="NF001419">
    <property type="entry name" value="PRK00293.1"/>
    <property type="match status" value="1"/>
</dbReference>
<keyword evidence="3 18" id="KW-0813">Transport</keyword>
<keyword evidence="9 18" id="KW-0249">Electron transport</keyword>
<evidence type="ECO:0000256" key="8">
    <source>
        <dbReference type="ARBA" id="ARBA00022748"/>
    </source>
</evidence>
<feature type="disulfide bond" description="Redox-active" evidence="18">
    <location>
        <begin position="529"/>
        <end position="532"/>
    </location>
</feature>
<dbReference type="GO" id="GO:0005886">
    <property type="term" value="C:plasma membrane"/>
    <property type="evidence" value="ECO:0007669"/>
    <property type="project" value="UniProtKB-SubCell"/>
</dbReference>
<accession>A0A2X0QTB1</accession>
<evidence type="ECO:0000256" key="1">
    <source>
        <dbReference type="ARBA" id="ARBA00004429"/>
    </source>
</evidence>
<feature type="transmembrane region" description="Helical" evidence="18">
    <location>
        <begin position="453"/>
        <end position="473"/>
    </location>
</feature>
<feature type="transmembrane region" description="Helical" evidence="18">
    <location>
        <begin position="399"/>
        <end position="417"/>
    </location>
</feature>
<dbReference type="EMBL" id="LS423452">
    <property type="protein sequence ID" value="SPS04848.1"/>
    <property type="molecule type" value="Genomic_DNA"/>
</dbReference>
<keyword evidence="4 18" id="KW-1003">Cell membrane</keyword>
<reference evidence="20" key="1">
    <citation type="submission" date="2018-05" db="EMBL/GenBank/DDBJ databases">
        <authorList>
            <person name="Lanie J.A."/>
            <person name="Ng W.-L."/>
            <person name="Kazmierczak K.M."/>
            <person name="Andrzejewski T.M."/>
            <person name="Davidsen T.M."/>
            <person name="Wayne K.J."/>
            <person name="Tettelin H."/>
            <person name="Glass J.I."/>
            <person name="Rusch D."/>
            <person name="Podicherti R."/>
            <person name="Tsui H.-C.T."/>
            <person name="Winkler M.E."/>
        </authorList>
    </citation>
    <scope>NUCLEOTIDE SEQUENCE</scope>
    <source>
        <strain evidence="20">KNB</strain>
    </source>
</reference>
<comment type="catalytic activity">
    <reaction evidence="17 18">
        <text>[protein]-dithiol + NADP(+) = [protein]-disulfide + NADPH + H(+)</text>
        <dbReference type="Rhea" id="RHEA:18753"/>
        <dbReference type="Rhea" id="RHEA-COMP:10593"/>
        <dbReference type="Rhea" id="RHEA-COMP:10594"/>
        <dbReference type="ChEBI" id="CHEBI:15378"/>
        <dbReference type="ChEBI" id="CHEBI:29950"/>
        <dbReference type="ChEBI" id="CHEBI:50058"/>
        <dbReference type="ChEBI" id="CHEBI:57783"/>
        <dbReference type="ChEBI" id="CHEBI:58349"/>
        <dbReference type="EC" id="1.8.1.8"/>
    </reaction>
</comment>
<feature type="transmembrane region" description="Helical" evidence="18">
    <location>
        <begin position="279"/>
        <end position="301"/>
    </location>
</feature>
<dbReference type="InterPro" id="IPR013766">
    <property type="entry name" value="Thioredoxin_domain"/>
</dbReference>
<comment type="similarity">
    <text evidence="2 18">Belongs to the thioredoxin family. DsbD subfamily.</text>
</comment>
<evidence type="ECO:0000256" key="6">
    <source>
        <dbReference type="ARBA" id="ARBA00022692"/>
    </source>
</evidence>
<dbReference type="GO" id="GO:0047134">
    <property type="term" value="F:protein-disulfide reductase [NAD(P)H] activity"/>
    <property type="evidence" value="ECO:0007669"/>
    <property type="project" value="UniProtKB-UniRule"/>
</dbReference>
<dbReference type="InterPro" id="IPR022910">
    <property type="entry name" value="Thiol_diS_interchange_DbsD"/>
</dbReference>
<dbReference type="AlphaFoldDB" id="A0A2X0QTB1"/>
<dbReference type="PANTHER" id="PTHR32234:SF0">
    <property type="entry name" value="THIOL:DISULFIDE INTERCHANGE PROTEIN DSBD"/>
    <property type="match status" value="1"/>
</dbReference>
<protein>
    <recommendedName>
        <fullName evidence="18">Thiol:disulfide interchange protein DsbD</fullName>
        <ecNumber evidence="18">1.8.1.8</ecNumber>
    </recommendedName>
    <alternativeName>
        <fullName evidence="18">Protein-disulfide reductase</fullName>
        <shortName evidence="18">Disulfide reductase</shortName>
    </alternativeName>
</protein>
<dbReference type="Pfam" id="PF02683">
    <property type="entry name" value="DsbD_TM"/>
    <property type="match status" value="1"/>
</dbReference>
<feature type="transmembrane region" description="Helical" evidence="18">
    <location>
        <begin position="423"/>
        <end position="441"/>
    </location>
</feature>
<dbReference type="Gene3D" id="2.60.40.1250">
    <property type="entry name" value="Thiol:disulfide interchange protein DsbD, N-terminal domain"/>
    <property type="match status" value="1"/>
</dbReference>
<dbReference type="InterPro" id="IPR003834">
    <property type="entry name" value="Cyt_c_assmbl_TM_dom"/>
</dbReference>
<keyword evidence="8 18" id="KW-0201">Cytochrome c-type biogenesis</keyword>
<feature type="domain" description="Thioredoxin" evidence="19">
    <location>
        <begin position="483"/>
        <end position="614"/>
    </location>
</feature>
<evidence type="ECO:0000256" key="15">
    <source>
        <dbReference type="ARBA" id="ARBA00023284"/>
    </source>
</evidence>
<evidence type="ECO:0000256" key="4">
    <source>
        <dbReference type="ARBA" id="ARBA00022475"/>
    </source>
</evidence>
<keyword evidence="6 18" id="KW-0812">Transmembrane</keyword>
<feature type="transmembrane region" description="Helical" evidence="18">
    <location>
        <begin position="199"/>
        <end position="231"/>
    </location>
</feature>
<evidence type="ECO:0000256" key="10">
    <source>
        <dbReference type="ARBA" id="ARBA00022989"/>
    </source>
</evidence>
<evidence type="ECO:0000313" key="20">
    <source>
        <dbReference type="EMBL" id="SPS04848.1"/>
    </source>
</evidence>
<dbReference type="InterPro" id="IPR036929">
    <property type="entry name" value="DsbDN_sf"/>
</dbReference>
<comment type="subcellular location">
    <subcellularLocation>
        <location evidence="1 18">Cell inner membrane</location>
        <topology evidence="1 18">Multi-pass membrane protein</topology>
    </subcellularLocation>
</comment>
<keyword evidence="15 18" id="KW-0676">Redox-active center</keyword>
<dbReference type="GO" id="GO:0045454">
    <property type="term" value="P:cell redox homeostasis"/>
    <property type="evidence" value="ECO:0007669"/>
    <property type="project" value="TreeGrafter"/>
</dbReference>
<organism evidence="20">
    <name type="scientific">Candidatus Nitrotoga fabula</name>
    <dbReference type="NCBI Taxonomy" id="2182327"/>
    <lineage>
        <taxon>Bacteria</taxon>
        <taxon>Pseudomonadati</taxon>
        <taxon>Pseudomonadota</taxon>
        <taxon>Betaproteobacteria</taxon>
        <taxon>Nitrosomonadales</taxon>
        <taxon>Gallionellaceae</taxon>
        <taxon>Candidatus Nitrotoga</taxon>
    </lineage>
</organism>
<keyword evidence="13 18" id="KW-0472">Membrane</keyword>
<evidence type="ECO:0000256" key="5">
    <source>
        <dbReference type="ARBA" id="ARBA00022519"/>
    </source>
</evidence>
<sequence precursor="true">MRFVLLILLLLTQVSHADSFLDRFPLLGGGGNNVILPPDKAFGLEVRVIDGFTLQASFNITPGYYLYRDKVSFSITDDPVQAVDVKILNVSMPEGEMKSDPNFGDLRVFHQPFQAMITLERGNNSSRKIMLAARYQGCKENDLCYAPIDKQYSIVLPEAGSATLGERSLQSMTLASKAGGTPAQSENALLSTLLHQGNFWLIILFFFGAGLLLAFTPCVLPMIPILSGIIVGRGLHPTKMHGFILSFAYVLGMAITYAAAGVAAGLSGTLLSSALQTPWALGGFAVIFVLLALSMFGFYEVQLPSVLQSKLTNTSNRLHGGHLSGVFVMGALSALMVSPCVAAPMAAALLYIGQTHDAVMGGVALFALAIGMGIPLLVIGASAGVLLPKAGAWMETVKNFFGVVMLAMAIWMISTLIPLSLQMLLWGGLLVLSAIYMRALDSLSNKASGWEKLWKGVGILALLLGTAYLIGALSGARDILRPLAGLGNGPAIAAPVMQFDRVRNVTELENRILQEKGRTIMLDFYADWCVSCKEMERFTFADERVQAKLKHAVLLQIDVTANNHDDQSLLKRFGLFGPPAILFFDRQGNEQKMQRITGYQNADRFLQSLHQVGL</sequence>